<dbReference type="RefSeq" id="WP_069308192.1">
    <property type="nucleotide sequence ID" value="NZ_MCRJ01000142.1"/>
</dbReference>
<protein>
    <recommendedName>
        <fullName evidence="4">HTH-type transcriptional regulator MT1864/Rv1816-like C-terminal domain-containing protein</fullName>
    </recommendedName>
</protein>
<dbReference type="OrthoDB" id="7223515at2"/>
<evidence type="ECO:0000256" key="2">
    <source>
        <dbReference type="ARBA" id="ARBA00023125"/>
    </source>
</evidence>
<accession>A0A1E3GXC1</accession>
<dbReference type="Pfam" id="PF13305">
    <property type="entry name" value="TetR_C_33"/>
    <property type="match status" value="1"/>
</dbReference>
<dbReference type="Proteomes" id="UP000094622">
    <property type="component" value="Unassembled WGS sequence"/>
</dbReference>
<sequence length="210" mass="22170">MTRATTLRRDAQRTALLDAAERRIADAGLTALKARDLASEVGCAVGALYTLVADMDEVVLRVGSRTLGRLDAALTASAASAAAGTPAARLVAIARTYADFAADNLHLWRALFEFRLADGRALPDWSAEEQIRLFRHIDAPLSALRPDLPDAERHLLARTLFSAVHGIVVLGLEGKLIAVPRAGLHGQIAMVVEAIAHGLAAGQGSGNGNR</sequence>
<reference evidence="5 6" key="1">
    <citation type="submission" date="2016-07" db="EMBL/GenBank/DDBJ databases">
        <title>Draft Genome Sequence of Methylobrevis pamukkalensis PK2.</title>
        <authorList>
            <person name="Vasilenko O.V."/>
            <person name="Doronina N.V."/>
            <person name="Shmareva M.N."/>
            <person name="Tarlachkov S.V."/>
            <person name="Mustakhimov I."/>
            <person name="Trotsenko Y.A."/>
        </authorList>
    </citation>
    <scope>NUCLEOTIDE SEQUENCE [LARGE SCALE GENOMIC DNA]</scope>
    <source>
        <strain evidence="5 6">PK2</strain>
    </source>
</reference>
<evidence type="ECO:0000313" key="5">
    <source>
        <dbReference type="EMBL" id="ODN68707.1"/>
    </source>
</evidence>
<proteinExistence type="predicted"/>
<dbReference type="InterPro" id="IPR036271">
    <property type="entry name" value="Tet_transcr_reg_TetR-rel_C_sf"/>
</dbReference>
<keyword evidence="6" id="KW-1185">Reference proteome</keyword>
<keyword evidence="2" id="KW-0238">DNA-binding</keyword>
<dbReference type="PANTHER" id="PTHR30055">
    <property type="entry name" value="HTH-TYPE TRANSCRIPTIONAL REGULATOR RUTR"/>
    <property type="match status" value="1"/>
</dbReference>
<gene>
    <name evidence="5" type="ORF">A6302_03990</name>
</gene>
<evidence type="ECO:0000256" key="3">
    <source>
        <dbReference type="ARBA" id="ARBA00023163"/>
    </source>
</evidence>
<evidence type="ECO:0000259" key="4">
    <source>
        <dbReference type="Pfam" id="PF13305"/>
    </source>
</evidence>
<dbReference type="InterPro" id="IPR009057">
    <property type="entry name" value="Homeodomain-like_sf"/>
</dbReference>
<dbReference type="InterPro" id="IPR050109">
    <property type="entry name" value="HTH-type_TetR-like_transc_reg"/>
</dbReference>
<dbReference type="GO" id="GO:0003700">
    <property type="term" value="F:DNA-binding transcription factor activity"/>
    <property type="evidence" value="ECO:0007669"/>
    <property type="project" value="TreeGrafter"/>
</dbReference>
<dbReference type="EMBL" id="MCRJ01000142">
    <property type="protein sequence ID" value="ODN68707.1"/>
    <property type="molecule type" value="Genomic_DNA"/>
</dbReference>
<dbReference type="SUPFAM" id="SSF48498">
    <property type="entry name" value="Tetracyclin repressor-like, C-terminal domain"/>
    <property type="match status" value="1"/>
</dbReference>
<comment type="caution">
    <text evidence="5">The sequence shown here is derived from an EMBL/GenBank/DDBJ whole genome shotgun (WGS) entry which is preliminary data.</text>
</comment>
<name>A0A1E3GXC1_9HYPH</name>
<dbReference type="Gene3D" id="1.10.357.10">
    <property type="entry name" value="Tetracycline Repressor, domain 2"/>
    <property type="match status" value="1"/>
</dbReference>
<dbReference type="AlphaFoldDB" id="A0A1E3GXC1"/>
<dbReference type="SUPFAM" id="SSF46689">
    <property type="entry name" value="Homeodomain-like"/>
    <property type="match status" value="1"/>
</dbReference>
<feature type="domain" description="HTH-type transcriptional regulator MT1864/Rv1816-like C-terminal" evidence="4">
    <location>
        <begin position="90"/>
        <end position="180"/>
    </location>
</feature>
<evidence type="ECO:0000256" key="1">
    <source>
        <dbReference type="ARBA" id="ARBA00023015"/>
    </source>
</evidence>
<evidence type="ECO:0000313" key="6">
    <source>
        <dbReference type="Proteomes" id="UP000094622"/>
    </source>
</evidence>
<dbReference type="GO" id="GO:0000976">
    <property type="term" value="F:transcription cis-regulatory region binding"/>
    <property type="evidence" value="ECO:0007669"/>
    <property type="project" value="TreeGrafter"/>
</dbReference>
<organism evidence="5 6">
    <name type="scientific">Methylobrevis pamukkalensis</name>
    <dbReference type="NCBI Taxonomy" id="1439726"/>
    <lineage>
        <taxon>Bacteria</taxon>
        <taxon>Pseudomonadati</taxon>
        <taxon>Pseudomonadota</taxon>
        <taxon>Alphaproteobacteria</taxon>
        <taxon>Hyphomicrobiales</taxon>
        <taxon>Pleomorphomonadaceae</taxon>
        <taxon>Methylobrevis</taxon>
    </lineage>
</organism>
<keyword evidence="1" id="KW-0805">Transcription regulation</keyword>
<dbReference type="PANTHER" id="PTHR30055:SF234">
    <property type="entry name" value="HTH-TYPE TRANSCRIPTIONAL REGULATOR BETI"/>
    <property type="match status" value="1"/>
</dbReference>
<keyword evidence="3" id="KW-0804">Transcription</keyword>
<dbReference type="InterPro" id="IPR025996">
    <property type="entry name" value="MT1864/Rv1816-like_C"/>
</dbReference>